<evidence type="ECO:0000256" key="8">
    <source>
        <dbReference type="SAM" id="Phobius"/>
    </source>
</evidence>
<comment type="subcellular location">
    <subcellularLocation>
        <location evidence="1">Membrane</location>
        <topology evidence="1">Multi-pass membrane protein</topology>
    </subcellularLocation>
</comment>
<evidence type="ECO:0000313" key="9">
    <source>
        <dbReference type="EMBL" id="KAI1701837.1"/>
    </source>
</evidence>
<evidence type="ECO:0000256" key="6">
    <source>
        <dbReference type="PIRSR" id="PIRSR604254-1"/>
    </source>
</evidence>
<feature type="transmembrane region" description="Helical" evidence="8">
    <location>
        <begin position="335"/>
        <end position="354"/>
    </location>
</feature>
<evidence type="ECO:0000256" key="4">
    <source>
        <dbReference type="ARBA" id="ARBA00022989"/>
    </source>
</evidence>
<feature type="transmembrane region" description="Helical" evidence="8">
    <location>
        <begin position="431"/>
        <end position="450"/>
    </location>
</feature>
<dbReference type="GO" id="GO:0033211">
    <property type="term" value="P:adiponectin-activated signaling pathway"/>
    <property type="evidence" value="ECO:0007669"/>
    <property type="project" value="TreeGrafter"/>
</dbReference>
<reference evidence="9" key="1">
    <citation type="submission" date="2022-01" db="EMBL/GenBank/DDBJ databases">
        <title>Genome Sequence Resource for Two Populations of Ditylenchus destructor, the Migratory Endoparasitic Phytonematode.</title>
        <authorList>
            <person name="Zhang H."/>
            <person name="Lin R."/>
            <person name="Xie B."/>
        </authorList>
    </citation>
    <scope>NUCLEOTIDE SEQUENCE</scope>
    <source>
        <strain evidence="9">BazhouSP</strain>
    </source>
</reference>
<evidence type="ECO:0000256" key="2">
    <source>
        <dbReference type="ARBA" id="ARBA00007018"/>
    </source>
</evidence>
<evidence type="ECO:0000313" key="10">
    <source>
        <dbReference type="Proteomes" id="UP001201812"/>
    </source>
</evidence>
<dbReference type="PANTHER" id="PTHR20855">
    <property type="entry name" value="ADIPOR/PROGESTIN RECEPTOR-RELATED"/>
    <property type="match status" value="1"/>
</dbReference>
<dbReference type="GO" id="GO:0005886">
    <property type="term" value="C:plasma membrane"/>
    <property type="evidence" value="ECO:0007669"/>
    <property type="project" value="TreeGrafter"/>
</dbReference>
<accession>A0AAD4MRG9</accession>
<feature type="transmembrane region" description="Helical" evidence="8">
    <location>
        <begin position="366"/>
        <end position="385"/>
    </location>
</feature>
<proteinExistence type="inferred from homology"/>
<feature type="region of interest" description="Disordered" evidence="7">
    <location>
        <begin position="1"/>
        <end position="42"/>
    </location>
</feature>
<keyword evidence="4 8" id="KW-1133">Transmembrane helix</keyword>
<dbReference type="Proteomes" id="UP001201812">
    <property type="component" value="Unassembled WGS sequence"/>
</dbReference>
<dbReference type="PANTHER" id="PTHR20855:SF52">
    <property type="entry name" value="ADIPONECTIN RECEPTOR PROTEIN"/>
    <property type="match status" value="1"/>
</dbReference>
<comment type="caution">
    <text evidence="9">The sequence shown here is derived from an EMBL/GenBank/DDBJ whole genome shotgun (WGS) entry which is preliminary data.</text>
</comment>
<feature type="transmembrane region" description="Helical" evidence="8">
    <location>
        <begin position="534"/>
        <end position="551"/>
    </location>
</feature>
<dbReference type="GO" id="GO:0038023">
    <property type="term" value="F:signaling receptor activity"/>
    <property type="evidence" value="ECO:0007669"/>
    <property type="project" value="TreeGrafter"/>
</dbReference>
<evidence type="ECO:0000256" key="3">
    <source>
        <dbReference type="ARBA" id="ARBA00022692"/>
    </source>
</evidence>
<keyword evidence="6" id="KW-0479">Metal-binding</keyword>
<dbReference type="GO" id="GO:0046872">
    <property type="term" value="F:metal ion binding"/>
    <property type="evidence" value="ECO:0007669"/>
    <property type="project" value="UniProtKB-KW"/>
</dbReference>
<evidence type="ECO:0000256" key="1">
    <source>
        <dbReference type="ARBA" id="ARBA00004141"/>
    </source>
</evidence>
<dbReference type="Pfam" id="PF03006">
    <property type="entry name" value="HlyIII"/>
    <property type="match status" value="1"/>
</dbReference>
<feature type="transmembrane region" description="Helical" evidence="8">
    <location>
        <begin position="462"/>
        <end position="482"/>
    </location>
</feature>
<keyword evidence="6" id="KW-0862">Zinc</keyword>
<feature type="transmembrane region" description="Helical" evidence="8">
    <location>
        <begin position="494"/>
        <end position="514"/>
    </location>
</feature>
<name>A0AAD4MRG9_9BILA</name>
<protein>
    <submittedName>
        <fullName evidence="9">Hemolysin-III related domain-containing protein</fullName>
    </submittedName>
</protein>
<feature type="binding site" evidence="6">
    <location>
        <position position="536"/>
    </location>
    <ligand>
        <name>Zn(2+)</name>
        <dbReference type="ChEBI" id="CHEBI:29105"/>
    </ligand>
</feature>
<evidence type="ECO:0000256" key="5">
    <source>
        <dbReference type="ARBA" id="ARBA00023136"/>
    </source>
</evidence>
<feature type="binding site" evidence="6">
    <location>
        <position position="532"/>
    </location>
    <ligand>
        <name>Zn(2+)</name>
        <dbReference type="ChEBI" id="CHEBI:29105"/>
    </ligand>
</feature>
<evidence type="ECO:0000256" key="7">
    <source>
        <dbReference type="SAM" id="MobiDB-lite"/>
    </source>
</evidence>
<dbReference type="AlphaFoldDB" id="A0AAD4MRG9"/>
<sequence>MVNEIDDEANFHSLGQKAEEDASRECLMKKPLEEENSIGNSPTKKISFAQEINSKDFTDGDVEGCPYPLDIIVKKIHTVVSQQSIDSSDDEDYNTTKEINYALQRQGFKVVEKENGADCEIITFDPAYPLECPEKEGAVDALKPSSSKRCLEDMAKAEGVPIETNNTTTVKGKFKQGHRRAYSMPNHAHGRDRAVLVVADDKVRQEGARKRHVVRYRLHPYKPSAKTNAAVNSFIESTNFDMQFNLDENDAEFEMDMDEEEIVCYSGMEDQVEGKKSRLVLKRFWEAKWKRQNFEFLPDWLQDNEFLRTGHRPPMASFGSCFKSIFSVHTETGNIWTHMYGGIAFIGVAAWFLAQSPAVIAWREKIIFSFFFFGAICCLGMSFAFHTVSCHSQGVGRLFSKLDYAGISLLIVGSFIPWIFYGFYCRTLPKVIYISMIVVFGIAALIVSLWEKFAQPAYRPLRAGVFLAMGLSGVIPAFHLLFTDGLSWVMEYASFHWLVLMAVLYVVGALIYAFRFPERCFPGKCDLFCQSHQIFHLFVIVAAFVHFHGITEMTMKRLEGASCTEQLMGRYGNAEFTNVLDKWFRPV</sequence>
<gene>
    <name evidence="9" type="ORF">DdX_15863</name>
</gene>
<feature type="compositionally biased region" description="Basic and acidic residues" evidence="7">
    <location>
        <begin position="17"/>
        <end position="33"/>
    </location>
</feature>
<feature type="transmembrane region" description="Helical" evidence="8">
    <location>
        <begin position="405"/>
        <end position="424"/>
    </location>
</feature>
<keyword evidence="5 8" id="KW-0472">Membrane</keyword>
<dbReference type="EMBL" id="JAKKPZ010000110">
    <property type="protein sequence ID" value="KAI1701837.1"/>
    <property type="molecule type" value="Genomic_DNA"/>
</dbReference>
<dbReference type="InterPro" id="IPR004254">
    <property type="entry name" value="AdipoR/HlyIII-related"/>
</dbReference>
<keyword evidence="10" id="KW-1185">Reference proteome</keyword>
<keyword evidence="3 8" id="KW-0812">Transmembrane</keyword>
<feature type="binding site" evidence="6">
    <location>
        <position position="386"/>
    </location>
    <ligand>
        <name>Zn(2+)</name>
        <dbReference type="ChEBI" id="CHEBI:29105"/>
    </ligand>
</feature>
<organism evidence="9 10">
    <name type="scientific">Ditylenchus destructor</name>
    <dbReference type="NCBI Taxonomy" id="166010"/>
    <lineage>
        <taxon>Eukaryota</taxon>
        <taxon>Metazoa</taxon>
        <taxon>Ecdysozoa</taxon>
        <taxon>Nematoda</taxon>
        <taxon>Chromadorea</taxon>
        <taxon>Rhabditida</taxon>
        <taxon>Tylenchina</taxon>
        <taxon>Tylenchomorpha</taxon>
        <taxon>Sphaerularioidea</taxon>
        <taxon>Anguinidae</taxon>
        <taxon>Anguininae</taxon>
        <taxon>Ditylenchus</taxon>
    </lineage>
</organism>
<comment type="similarity">
    <text evidence="2">Belongs to the ADIPOR family.</text>
</comment>